<gene>
    <name evidence="8" type="ORF">GCM10010136_23420</name>
</gene>
<sequence>MSTQGYGFGNQNTYEASVNFGGADASPQAESSIDVTMESFVRDVIEESRSRPVLVDFWAPWCGPCKQLAPVLEKAVAKTKGKIRLTKMNIDEHPAIAGQMGIQSIPAVIAFKDGQPVDGFMGALPESQIEQFLAKIAAADPAAEAVGTAIDEAKAAVAAGNHAVAAQLFSEALSRDPHNAEAVAGMAGLYVDHDQMENAVALLDRLPAESQGHPTVAAVRTRIALAEEAAKLGNPAQFEQTLVENPDDLDARFQLALIRNAQGRREEAVEHLLYVIRKDRAFREDGARQQLLQFFEAWGNGDPATLKGRRKLSTALFS</sequence>
<organism evidence="8 9">
    <name type="scientific">Limoniibacter endophyticus</name>
    <dbReference type="NCBI Taxonomy" id="1565040"/>
    <lineage>
        <taxon>Bacteria</taxon>
        <taxon>Pseudomonadati</taxon>
        <taxon>Pseudomonadota</taxon>
        <taxon>Alphaproteobacteria</taxon>
        <taxon>Hyphomicrobiales</taxon>
        <taxon>Bartonellaceae</taxon>
        <taxon>Limoniibacter</taxon>
    </lineage>
</organism>
<dbReference type="InterPro" id="IPR013766">
    <property type="entry name" value="Thioredoxin_domain"/>
</dbReference>
<evidence type="ECO:0000256" key="1">
    <source>
        <dbReference type="ARBA" id="ARBA00008987"/>
    </source>
</evidence>
<proteinExistence type="inferred from homology"/>
<keyword evidence="2" id="KW-0813">Transport</keyword>
<dbReference type="FunFam" id="3.40.30.10:FF:000001">
    <property type="entry name" value="Thioredoxin"/>
    <property type="match status" value="1"/>
</dbReference>
<comment type="similarity">
    <text evidence="1">Belongs to the thioredoxin family.</text>
</comment>
<feature type="domain" description="Thioredoxin" evidence="7">
    <location>
        <begin position="20"/>
        <end position="138"/>
    </location>
</feature>
<evidence type="ECO:0000256" key="4">
    <source>
        <dbReference type="ARBA" id="ARBA00023157"/>
    </source>
</evidence>
<protein>
    <recommendedName>
        <fullName evidence="6">Thioredoxin</fullName>
    </recommendedName>
</protein>
<dbReference type="SUPFAM" id="SSF48452">
    <property type="entry name" value="TPR-like"/>
    <property type="match status" value="1"/>
</dbReference>
<dbReference type="Pfam" id="PF14559">
    <property type="entry name" value="TPR_19"/>
    <property type="match status" value="1"/>
</dbReference>
<evidence type="ECO:0000259" key="7">
    <source>
        <dbReference type="PROSITE" id="PS51352"/>
    </source>
</evidence>
<dbReference type="SUPFAM" id="SSF52833">
    <property type="entry name" value="Thioredoxin-like"/>
    <property type="match status" value="1"/>
</dbReference>
<accession>A0A8J3GHV5</accession>
<dbReference type="Pfam" id="PF14561">
    <property type="entry name" value="TPR_20"/>
    <property type="match status" value="1"/>
</dbReference>
<keyword evidence="5" id="KW-0676">Redox-active center</keyword>
<dbReference type="CDD" id="cd02947">
    <property type="entry name" value="TRX_family"/>
    <property type="match status" value="1"/>
</dbReference>
<dbReference type="Proteomes" id="UP000641137">
    <property type="component" value="Unassembled WGS sequence"/>
</dbReference>
<dbReference type="GO" id="GO:0006950">
    <property type="term" value="P:response to stress"/>
    <property type="evidence" value="ECO:0007669"/>
    <property type="project" value="UniProtKB-ARBA"/>
</dbReference>
<keyword evidence="3" id="KW-0249">Electron transport</keyword>
<evidence type="ECO:0000256" key="5">
    <source>
        <dbReference type="ARBA" id="ARBA00023284"/>
    </source>
</evidence>
<dbReference type="GO" id="GO:0005829">
    <property type="term" value="C:cytosol"/>
    <property type="evidence" value="ECO:0007669"/>
    <property type="project" value="TreeGrafter"/>
</dbReference>
<dbReference type="GO" id="GO:0045454">
    <property type="term" value="P:cell redox homeostasis"/>
    <property type="evidence" value="ECO:0007669"/>
    <property type="project" value="TreeGrafter"/>
</dbReference>
<reference evidence="8" key="1">
    <citation type="journal article" date="2014" name="Int. J. Syst. Evol. Microbiol.">
        <title>Complete genome sequence of Corynebacterium casei LMG S-19264T (=DSM 44701T), isolated from a smear-ripened cheese.</title>
        <authorList>
            <consortium name="US DOE Joint Genome Institute (JGI-PGF)"/>
            <person name="Walter F."/>
            <person name="Albersmeier A."/>
            <person name="Kalinowski J."/>
            <person name="Ruckert C."/>
        </authorList>
    </citation>
    <scope>NUCLEOTIDE SEQUENCE</scope>
    <source>
        <strain evidence="8">KCTC 42097</strain>
    </source>
</reference>
<evidence type="ECO:0000313" key="8">
    <source>
        <dbReference type="EMBL" id="GHC74323.1"/>
    </source>
</evidence>
<evidence type="ECO:0000256" key="6">
    <source>
        <dbReference type="NCBIfam" id="TIGR01068"/>
    </source>
</evidence>
<dbReference type="EMBL" id="BMZO01000007">
    <property type="protein sequence ID" value="GHC74323.1"/>
    <property type="molecule type" value="Genomic_DNA"/>
</dbReference>
<dbReference type="GO" id="GO:0015035">
    <property type="term" value="F:protein-disulfide reductase activity"/>
    <property type="evidence" value="ECO:0007669"/>
    <property type="project" value="UniProtKB-UniRule"/>
</dbReference>
<dbReference type="PANTHER" id="PTHR45663">
    <property type="entry name" value="GEO12009P1"/>
    <property type="match status" value="1"/>
</dbReference>
<name>A0A8J3GHV5_9HYPH</name>
<evidence type="ECO:0000256" key="2">
    <source>
        <dbReference type="ARBA" id="ARBA00022448"/>
    </source>
</evidence>
<dbReference type="RefSeq" id="WP_189490309.1">
    <property type="nucleotide sequence ID" value="NZ_BMZO01000007.1"/>
</dbReference>
<dbReference type="PANTHER" id="PTHR45663:SF11">
    <property type="entry name" value="GEO12009P1"/>
    <property type="match status" value="1"/>
</dbReference>
<dbReference type="AlphaFoldDB" id="A0A8J3GHV5"/>
<dbReference type="InterPro" id="IPR036249">
    <property type="entry name" value="Thioredoxin-like_sf"/>
</dbReference>
<comment type="caution">
    <text evidence="8">The sequence shown here is derived from an EMBL/GenBank/DDBJ whole genome shotgun (WGS) entry which is preliminary data.</text>
</comment>
<dbReference type="Gene3D" id="1.25.40.10">
    <property type="entry name" value="Tetratricopeptide repeat domain"/>
    <property type="match status" value="2"/>
</dbReference>
<dbReference type="Gene3D" id="3.40.30.10">
    <property type="entry name" value="Glutaredoxin"/>
    <property type="match status" value="1"/>
</dbReference>
<dbReference type="NCBIfam" id="TIGR01068">
    <property type="entry name" value="thioredoxin"/>
    <property type="match status" value="1"/>
</dbReference>
<keyword evidence="4" id="KW-1015">Disulfide bond</keyword>
<dbReference type="InterPro" id="IPR005746">
    <property type="entry name" value="Thioredoxin"/>
</dbReference>
<dbReference type="PROSITE" id="PS51352">
    <property type="entry name" value="THIOREDOXIN_2"/>
    <property type="match status" value="1"/>
</dbReference>
<dbReference type="InterPro" id="IPR017937">
    <property type="entry name" value="Thioredoxin_CS"/>
</dbReference>
<dbReference type="Pfam" id="PF00085">
    <property type="entry name" value="Thioredoxin"/>
    <property type="match status" value="1"/>
</dbReference>
<reference evidence="8" key="2">
    <citation type="submission" date="2020-09" db="EMBL/GenBank/DDBJ databases">
        <authorList>
            <person name="Sun Q."/>
            <person name="Kim S."/>
        </authorList>
    </citation>
    <scope>NUCLEOTIDE SEQUENCE</scope>
    <source>
        <strain evidence="8">KCTC 42097</strain>
    </source>
</reference>
<dbReference type="PRINTS" id="PR00421">
    <property type="entry name" value="THIOREDOXIN"/>
</dbReference>
<dbReference type="InterPro" id="IPR011990">
    <property type="entry name" value="TPR-like_helical_dom_sf"/>
</dbReference>
<evidence type="ECO:0000313" key="9">
    <source>
        <dbReference type="Proteomes" id="UP000641137"/>
    </source>
</evidence>
<keyword evidence="9" id="KW-1185">Reference proteome</keyword>
<dbReference type="PROSITE" id="PS00194">
    <property type="entry name" value="THIOREDOXIN_1"/>
    <property type="match status" value="1"/>
</dbReference>
<evidence type="ECO:0000256" key="3">
    <source>
        <dbReference type="ARBA" id="ARBA00022982"/>
    </source>
</evidence>